<sequence length="465" mass="50866">MTPPNNLPTRKLGRDGPAVPSIGLGLMSLSAAYGAVGSDEERFKLLDRAWEIGCTNWDTSDQYGDSEDLLGKWFKLHPERRADIFLASKFGLKVRRKPNDSGYDIGVDNSPEYARVAIERSLKRLGVDYLDLYYVHRLDSSVPVEKTIEVLAEFKRDGRIKAIGLSGCTSRSLRRAYKVTPIDAVQMEYSPWVLDIENDVGTNMLSACQELGVTVFAYSPLGRGFLTGKYRTTSDFGPGDSRNLLPRFQEENMAHNLPLVDRFHAIAGRKGCTPGQVALAWLLAQSENIIPIPGTKKISNLEENVAALNIDLSTAEVRELRDAINACNIVGERGLPGPLLEQKALLKSITYVLLSETWLIGSLVDEGAAEQQGTGWPQQCYVGMAPTTGAPVSGGLSQETEVFSGVLCRSWSVLKAQRPNANAWVESEATSGRYGDKPCQSMRGGVKHVVSCIEGHDNGSQDGRD</sequence>
<dbReference type="InterPro" id="IPR023210">
    <property type="entry name" value="NADP_OxRdtase_dom"/>
</dbReference>
<gene>
    <name evidence="3" type="ORF">E0L32_003441</name>
</gene>
<dbReference type="InterPro" id="IPR036812">
    <property type="entry name" value="NAD(P)_OxRdtase_dom_sf"/>
</dbReference>
<dbReference type="RefSeq" id="XP_030998590.1">
    <property type="nucleotide sequence ID" value="XM_031137742.1"/>
</dbReference>
<comment type="caution">
    <text evidence="3">The sequence shown here is derived from an EMBL/GenBank/DDBJ whole genome shotgun (WGS) entry which is preliminary data.</text>
</comment>
<keyword evidence="4" id="KW-1185">Reference proteome</keyword>
<dbReference type="SUPFAM" id="SSF51430">
    <property type="entry name" value="NAD(P)-linked oxidoreductase"/>
    <property type="match status" value="1"/>
</dbReference>
<organism evidence="3 4">
    <name type="scientific">Thyridium curvatum</name>
    <dbReference type="NCBI Taxonomy" id="1093900"/>
    <lineage>
        <taxon>Eukaryota</taxon>
        <taxon>Fungi</taxon>
        <taxon>Dikarya</taxon>
        <taxon>Ascomycota</taxon>
        <taxon>Pezizomycotina</taxon>
        <taxon>Sordariomycetes</taxon>
        <taxon>Sordariomycetidae</taxon>
        <taxon>Thyridiales</taxon>
        <taxon>Thyridiaceae</taxon>
        <taxon>Thyridium</taxon>
    </lineage>
</organism>
<dbReference type="GO" id="GO:0016491">
    <property type="term" value="F:oxidoreductase activity"/>
    <property type="evidence" value="ECO:0007669"/>
    <property type="project" value="UniProtKB-KW"/>
</dbReference>
<dbReference type="Proteomes" id="UP000319257">
    <property type="component" value="Unassembled WGS sequence"/>
</dbReference>
<evidence type="ECO:0000313" key="4">
    <source>
        <dbReference type="Proteomes" id="UP000319257"/>
    </source>
</evidence>
<dbReference type="GO" id="GO:0005737">
    <property type="term" value="C:cytoplasm"/>
    <property type="evidence" value="ECO:0007669"/>
    <property type="project" value="TreeGrafter"/>
</dbReference>
<feature type="domain" description="NADP-dependent oxidoreductase" evidence="2">
    <location>
        <begin position="22"/>
        <end position="323"/>
    </location>
</feature>
<proteinExistence type="predicted"/>
<dbReference type="Gene3D" id="3.20.20.100">
    <property type="entry name" value="NADP-dependent oxidoreductase domain"/>
    <property type="match status" value="1"/>
</dbReference>
<evidence type="ECO:0000259" key="2">
    <source>
        <dbReference type="Pfam" id="PF00248"/>
    </source>
</evidence>
<keyword evidence="1" id="KW-0560">Oxidoreductase</keyword>
<dbReference type="GeneID" id="41970888"/>
<dbReference type="Pfam" id="PF00248">
    <property type="entry name" value="Aldo_ket_red"/>
    <property type="match status" value="1"/>
</dbReference>
<dbReference type="AlphaFoldDB" id="A0A507BHP4"/>
<dbReference type="OrthoDB" id="37537at2759"/>
<evidence type="ECO:0000256" key="1">
    <source>
        <dbReference type="ARBA" id="ARBA00023002"/>
    </source>
</evidence>
<evidence type="ECO:0000313" key="3">
    <source>
        <dbReference type="EMBL" id="TPX16879.1"/>
    </source>
</evidence>
<dbReference type="EMBL" id="SKBQ01000015">
    <property type="protein sequence ID" value="TPX16879.1"/>
    <property type="molecule type" value="Genomic_DNA"/>
</dbReference>
<reference evidence="3 4" key="1">
    <citation type="submission" date="2019-06" db="EMBL/GenBank/DDBJ databases">
        <title>Draft genome sequence of the filamentous fungus Phialemoniopsis curvata isolated from diesel fuel.</title>
        <authorList>
            <person name="Varaljay V.A."/>
            <person name="Lyon W.J."/>
            <person name="Crouch A.L."/>
            <person name="Drake C.E."/>
            <person name="Hollomon J.M."/>
            <person name="Nadeau L.J."/>
            <person name="Nunn H.S."/>
            <person name="Stevenson B.S."/>
            <person name="Bojanowski C.L."/>
            <person name="Crookes-Goodson W.J."/>
        </authorList>
    </citation>
    <scope>NUCLEOTIDE SEQUENCE [LARGE SCALE GENOMIC DNA]</scope>
    <source>
        <strain evidence="3 4">D216</strain>
    </source>
</reference>
<dbReference type="InterPro" id="IPR050791">
    <property type="entry name" value="Aldo-Keto_reductase"/>
</dbReference>
<dbReference type="STRING" id="1093900.A0A507BHP4"/>
<dbReference type="InParanoid" id="A0A507BHP4"/>
<dbReference type="PANTHER" id="PTHR43625:SF40">
    <property type="entry name" value="ALDO-KETO REDUCTASE YAKC [NADP(+)]"/>
    <property type="match status" value="1"/>
</dbReference>
<protein>
    <recommendedName>
        <fullName evidence="2">NADP-dependent oxidoreductase domain-containing protein</fullName>
    </recommendedName>
</protein>
<dbReference type="PANTHER" id="PTHR43625">
    <property type="entry name" value="AFLATOXIN B1 ALDEHYDE REDUCTASE"/>
    <property type="match status" value="1"/>
</dbReference>
<name>A0A507BHP4_9PEZI</name>
<accession>A0A507BHP4</accession>